<dbReference type="PROSITE" id="PS00972">
    <property type="entry name" value="USP_1"/>
    <property type="match status" value="1"/>
</dbReference>
<keyword evidence="3 7" id="KW-0645">Protease</keyword>
<dbReference type="PANTHER" id="PTHR24006:SF758">
    <property type="entry name" value="UBIQUITIN CARBOXYL-TERMINAL HYDROLASE 36"/>
    <property type="match status" value="1"/>
</dbReference>
<dbReference type="InterPro" id="IPR050164">
    <property type="entry name" value="Peptidase_C19"/>
</dbReference>
<accession>A0A8H8CL78</accession>
<comment type="similarity">
    <text evidence="2 7">Belongs to the peptidase C19 family.</text>
</comment>
<evidence type="ECO:0000256" key="4">
    <source>
        <dbReference type="ARBA" id="ARBA00022786"/>
    </source>
</evidence>
<feature type="compositionally biased region" description="Basic residues" evidence="8">
    <location>
        <begin position="626"/>
        <end position="635"/>
    </location>
</feature>
<evidence type="ECO:0000256" key="8">
    <source>
        <dbReference type="SAM" id="MobiDB-lite"/>
    </source>
</evidence>
<dbReference type="GO" id="GO:0016579">
    <property type="term" value="P:protein deubiquitination"/>
    <property type="evidence" value="ECO:0007669"/>
    <property type="project" value="InterPro"/>
</dbReference>
<keyword evidence="5 7" id="KW-0378">Hydrolase</keyword>
<dbReference type="PROSITE" id="PS00973">
    <property type="entry name" value="USP_2"/>
    <property type="match status" value="1"/>
</dbReference>
<name>A0A8H8CL78_PSICU</name>
<evidence type="ECO:0000256" key="5">
    <source>
        <dbReference type="ARBA" id="ARBA00022801"/>
    </source>
</evidence>
<dbReference type="AlphaFoldDB" id="A0A8H8CL78"/>
<evidence type="ECO:0000256" key="6">
    <source>
        <dbReference type="ARBA" id="ARBA00022807"/>
    </source>
</evidence>
<comment type="caution">
    <text evidence="10">The sequence shown here is derived from an EMBL/GenBank/DDBJ whole genome shotgun (WGS) entry which is preliminary data.</text>
</comment>
<feature type="region of interest" description="Disordered" evidence="8">
    <location>
        <begin position="1"/>
        <end position="28"/>
    </location>
</feature>
<evidence type="ECO:0000256" key="3">
    <source>
        <dbReference type="ARBA" id="ARBA00022670"/>
    </source>
</evidence>
<dbReference type="InterPro" id="IPR001394">
    <property type="entry name" value="Peptidase_C19_UCH"/>
</dbReference>
<dbReference type="PANTHER" id="PTHR24006">
    <property type="entry name" value="UBIQUITIN CARBOXYL-TERMINAL HYDROLASE"/>
    <property type="match status" value="1"/>
</dbReference>
<dbReference type="GO" id="GO:0005829">
    <property type="term" value="C:cytosol"/>
    <property type="evidence" value="ECO:0007669"/>
    <property type="project" value="TreeGrafter"/>
</dbReference>
<feature type="compositionally biased region" description="Basic and acidic residues" evidence="8">
    <location>
        <begin position="65"/>
        <end position="74"/>
    </location>
</feature>
<dbReference type="Pfam" id="PF00443">
    <property type="entry name" value="UCH"/>
    <property type="match status" value="1"/>
</dbReference>
<feature type="region of interest" description="Disordered" evidence="8">
    <location>
        <begin position="58"/>
        <end position="95"/>
    </location>
</feature>
<dbReference type="InterPro" id="IPR038765">
    <property type="entry name" value="Papain-like_cys_pep_sf"/>
</dbReference>
<feature type="domain" description="USP" evidence="9">
    <location>
        <begin position="115"/>
        <end position="414"/>
    </location>
</feature>
<dbReference type="EMBL" id="JAFIQS010000005">
    <property type="protein sequence ID" value="KAG5169130.1"/>
    <property type="molecule type" value="Genomic_DNA"/>
</dbReference>
<dbReference type="GO" id="GO:0004843">
    <property type="term" value="F:cysteine-type deubiquitinase activity"/>
    <property type="evidence" value="ECO:0007669"/>
    <property type="project" value="UniProtKB-UniRule"/>
</dbReference>
<keyword evidence="6 7" id="KW-0788">Thiol protease</keyword>
<dbReference type="InterPro" id="IPR028889">
    <property type="entry name" value="USP"/>
</dbReference>
<comment type="catalytic activity">
    <reaction evidence="1 7">
        <text>Thiol-dependent hydrolysis of ester, thioester, amide, peptide and isopeptide bonds formed by the C-terminal Gly of ubiquitin (a 76-residue protein attached to proteins as an intracellular targeting signal).</text>
        <dbReference type="EC" id="3.4.19.12"/>
    </reaction>
</comment>
<evidence type="ECO:0000313" key="10">
    <source>
        <dbReference type="EMBL" id="KAG5169130.1"/>
    </source>
</evidence>
<evidence type="ECO:0000256" key="1">
    <source>
        <dbReference type="ARBA" id="ARBA00000707"/>
    </source>
</evidence>
<evidence type="ECO:0000256" key="2">
    <source>
        <dbReference type="ARBA" id="ARBA00009085"/>
    </source>
</evidence>
<dbReference type="Gene3D" id="3.90.70.10">
    <property type="entry name" value="Cysteine proteinases"/>
    <property type="match status" value="1"/>
</dbReference>
<feature type="compositionally biased region" description="Pro residues" evidence="8">
    <location>
        <begin position="1"/>
        <end position="10"/>
    </location>
</feature>
<organism evidence="10">
    <name type="scientific">Psilocybe cubensis</name>
    <name type="common">Psychedelic mushroom</name>
    <name type="synonym">Stropharia cubensis</name>
    <dbReference type="NCBI Taxonomy" id="181762"/>
    <lineage>
        <taxon>Eukaryota</taxon>
        <taxon>Fungi</taxon>
        <taxon>Dikarya</taxon>
        <taxon>Basidiomycota</taxon>
        <taxon>Agaricomycotina</taxon>
        <taxon>Agaricomycetes</taxon>
        <taxon>Agaricomycetidae</taxon>
        <taxon>Agaricales</taxon>
        <taxon>Agaricineae</taxon>
        <taxon>Strophariaceae</taxon>
        <taxon>Psilocybe</taxon>
    </lineage>
</organism>
<dbReference type="OrthoDB" id="420187at2759"/>
<evidence type="ECO:0000259" key="9">
    <source>
        <dbReference type="PROSITE" id="PS50235"/>
    </source>
</evidence>
<sequence length="635" mass="69390">MLVSTLPPPIFSTQHGQDDYRPSKDMDAFNNLLPPPIEFVEGSSSGTLAVAEGKYEPINASPKPAKAEPADISKKIPSTPAKATPAPPRSTGVKTTSMYPAAIDTSWPMSCSLGSGLYNSGNTCFLNSALQCLLHTPPLLRLLILHKKEDCRLSSSFCMACSLRLVATKAHVGNRSAFSPFPITNNLQHIAKHLRKGRQEDSHEFLRYAIDALQRSCLAGLPPKIDPKLAETTWVHKIFGGRLRSRVTCRSCGYNSDTFDRILDLSLDIFRCDSLKDALRKFIAIDYLKGSDKYKCEKCQKHVNAEKNFTIHEAPLVLTVHLKRFSPLGKKISHPLSYDQELSLQPYMSDGQFGPTYSLYGVICHAGGGPNSGHYYAFVKSREGRWAEMNDESVSSTSLPTDKRNAYMLFYIQNRGQGLEAAVKAPLANKMLSSSASMKNGLTNGVKKVERTSSSDEDQGVKISAPFIGPLLPSAEISVNVANLTPNPPTDPQAANLKSRIQAAAKAKASSALESLGNYDSEESDNDKESSASWKTQDKMDVDVKGKENDSGQGSTNPDLSAMPPTVESAKAIPASKFYSNTPSNAKKRKMSDSTSENFRVPSSPLQARTKGYHSKSVNPFSHAYNAKRRRRSGI</sequence>
<gene>
    <name evidence="10" type="ORF">JR316_005686</name>
</gene>
<feature type="compositionally biased region" description="Basic and acidic residues" evidence="8">
    <location>
        <begin position="16"/>
        <end position="27"/>
    </location>
</feature>
<dbReference type="InterPro" id="IPR018200">
    <property type="entry name" value="USP_CS"/>
</dbReference>
<dbReference type="FunFam" id="3.90.70.10:FF:000119">
    <property type="entry name" value="Ubiquitin specific peptidase 36"/>
    <property type="match status" value="1"/>
</dbReference>
<dbReference type="GO" id="GO:0006508">
    <property type="term" value="P:proteolysis"/>
    <property type="evidence" value="ECO:0007669"/>
    <property type="project" value="UniProtKB-KW"/>
</dbReference>
<reference evidence="10" key="1">
    <citation type="submission" date="2021-02" db="EMBL/GenBank/DDBJ databases">
        <title>Psilocybe cubensis genome.</title>
        <authorList>
            <person name="Mckernan K.J."/>
            <person name="Crawford S."/>
            <person name="Trippe A."/>
            <person name="Kane L.T."/>
            <person name="Mclaughlin S."/>
        </authorList>
    </citation>
    <scope>NUCLEOTIDE SEQUENCE [LARGE SCALE GENOMIC DNA]</scope>
    <source>
        <strain evidence="10">MGC-MH-2018</strain>
    </source>
</reference>
<feature type="region of interest" description="Disordered" evidence="8">
    <location>
        <begin position="439"/>
        <end position="461"/>
    </location>
</feature>
<feature type="compositionally biased region" description="Low complexity" evidence="8">
    <location>
        <begin position="75"/>
        <end position="84"/>
    </location>
</feature>
<dbReference type="GO" id="GO:0005634">
    <property type="term" value="C:nucleus"/>
    <property type="evidence" value="ECO:0007669"/>
    <property type="project" value="TreeGrafter"/>
</dbReference>
<dbReference type="EC" id="3.4.19.12" evidence="7"/>
<dbReference type="SUPFAM" id="SSF54001">
    <property type="entry name" value="Cysteine proteinases"/>
    <property type="match status" value="1"/>
</dbReference>
<protein>
    <recommendedName>
        <fullName evidence="7">Ubiquitin carboxyl-terminal hydrolase</fullName>
        <ecNumber evidence="7">3.4.19.12</ecNumber>
    </recommendedName>
</protein>
<proteinExistence type="inferred from homology"/>
<dbReference type="PROSITE" id="PS50235">
    <property type="entry name" value="USP_3"/>
    <property type="match status" value="1"/>
</dbReference>
<keyword evidence="4 7" id="KW-0833">Ubl conjugation pathway</keyword>
<feature type="compositionally biased region" description="Basic and acidic residues" evidence="8">
    <location>
        <begin position="536"/>
        <end position="550"/>
    </location>
</feature>
<evidence type="ECO:0000256" key="7">
    <source>
        <dbReference type="RuleBase" id="RU366025"/>
    </source>
</evidence>
<feature type="region of interest" description="Disordered" evidence="8">
    <location>
        <begin position="515"/>
        <end position="635"/>
    </location>
</feature>